<gene>
    <name evidence="1" type="ORF">RIO-1_42</name>
</gene>
<sequence length="373" mass="41358">MINDSLLSVTGGDLISYLNGTEGTATSVNQAWMDYLTREGYTTGTLNDRLYNKLRDDGFTGTLADMLTGFWSTPPVNYVARLDGATQYWQLSEPIQLVGNYKVDIEMSADAGNQLSMKVTDGQGLVESKRVDTNLVNYFFDPRDYMHIEVNGVETREAPSNGESFMLSLIRSEQEANRADKEVYILGARFTQSNHLKGYIKSIKVYDANDALTHEIPLTNKDQGAFQVATTTPLGENLYTQEVIESPLFAMDQWSYLGDGRWQLIGDGSANTVQFLSGFDQPESGYIQFEIESITGSTITCTQNASAGSVFSTAGVKTFYYNSKSEIQSIQFKRSTGAVQAVIKNIKHFNADGVLIATMPNYTEAVWKKESEL</sequence>
<evidence type="ECO:0000313" key="2">
    <source>
        <dbReference type="Proteomes" id="UP000013564"/>
    </source>
</evidence>
<name>R4JGV7_9CAUD</name>
<dbReference type="OrthoDB" id="40408at10239"/>
<reference evidence="1 2" key="1">
    <citation type="journal article" date="2013" name="J. Virol.">
        <title>Morphology, Physiological Characteristics, and Complete Sequence of Marine Bacteriophage RIO-1 Infecting Pseudoalteromonas marina.</title>
        <authorList>
            <person name="Hardies S.C."/>
            <person name="Hwang Y.J."/>
            <person name="Hwang C.Y."/>
            <person name="Jang G.I."/>
            <person name="Cho B.C."/>
        </authorList>
    </citation>
    <scope>NUCLEOTIDE SEQUENCE [LARGE SCALE GENOMIC DNA]</scope>
</reference>
<dbReference type="RefSeq" id="YP_008051112.1">
    <property type="nucleotide sequence ID" value="NC_021300.1"/>
</dbReference>
<dbReference type="EMBL" id="KC751414">
    <property type="protein sequence ID" value="AGK87056.1"/>
    <property type="molecule type" value="Genomic_DNA"/>
</dbReference>
<proteinExistence type="predicted"/>
<keyword evidence="2" id="KW-1185">Reference proteome</keyword>
<dbReference type="KEGG" id="vg:16207397"/>
<accession>R4JGV7</accession>
<dbReference type="GeneID" id="16207397"/>
<dbReference type="Proteomes" id="UP000013564">
    <property type="component" value="Segment"/>
</dbReference>
<protein>
    <submittedName>
        <fullName evidence="1">Uncharacterized protein</fullName>
    </submittedName>
</protein>
<organism evidence="1 2">
    <name type="scientific">Pseudoalteromonas phage RIO-1</name>
    <dbReference type="NCBI Taxonomy" id="1316739"/>
    <lineage>
        <taxon>Viruses</taxon>
        <taxon>Duplodnaviria</taxon>
        <taxon>Heunggongvirae</taxon>
        <taxon>Uroviricota</taxon>
        <taxon>Caudoviricetes</taxon>
        <taxon>Zobellviridae</taxon>
        <taxon>Melvirus</taxon>
        <taxon>Melvirus orientalis</taxon>
    </lineage>
</organism>
<evidence type="ECO:0000313" key="1">
    <source>
        <dbReference type="EMBL" id="AGK87056.1"/>
    </source>
</evidence>